<dbReference type="SUPFAM" id="SSF81383">
    <property type="entry name" value="F-box domain"/>
    <property type="match status" value="1"/>
</dbReference>
<comment type="caution">
    <text evidence="2">The sequence shown here is derived from an EMBL/GenBank/DDBJ whole genome shotgun (WGS) entry which is preliminary data.</text>
</comment>
<dbReference type="Pfam" id="PF00646">
    <property type="entry name" value="F-box"/>
    <property type="match status" value="1"/>
</dbReference>
<name>A0A6D2JK57_9BRAS</name>
<dbReference type="Pfam" id="PF08268">
    <property type="entry name" value="FBA_3"/>
    <property type="match status" value="1"/>
</dbReference>
<dbReference type="EMBL" id="CACVBM020001227">
    <property type="protein sequence ID" value="CAA7040300.1"/>
    <property type="molecule type" value="Genomic_DNA"/>
</dbReference>
<dbReference type="AlphaFoldDB" id="A0A6D2JK57"/>
<accession>A0A6D2JK57</accession>
<dbReference type="PROSITE" id="PS50181">
    <property type="entry name" value="FBOX"/>
    <property type="match status" value="1"/>
</dbReference>
<dbReference type="OrthoDB" id="605328at2759"/>
<dbReference type="InterPro" id="IPR001810">
    <property type="entry name" value="F-box_dom"/>
</dbReference>
<dbReference type="PANTHER" id="PTHR31111:SF125">
    <property type="entry name" value="F-BOX PROTEIN CPR30-LIKE"/>
    <property type="match status" value="1"/>
</dbReference>
<dbReference type="SMART" id="SM00256">
    <property type="entry name" value="FBOX"/>
    <property type="match status" value="1"/>
</dbReference>
<protein>
    <recommendedName>
        <fullName evidence="1">F-box domain-containing protein</fullName>
    </recommendedName>
</protein>
<dbReference type="InterPro" id="IPR017451">
    <property type="entry name" value="F-box-assoc_interact_dom"/>
</dbReference>
<dbReference type="Gene3D" id="1.20.1280.50">
    <property type="match status" value="1"/>
</dbReference>
<evidence type="ECO:0000259" key="1">
    <source>
        <dbReference type="PROSITE" id="PS50181"/>
    </source>
</evidence>
<reference evidence="2" key="1">
    <citation type="submission" date="2020-01" db="EMBL/GenBank/DDBJ databases">
        <authorList>
            <person name="Mishra B."/>
        </authorList>
    </citation>
    <scope>NUCLEOTIDE SEQUENCE [LARGE SCALE GENOMIC DNA]</scope>
</reference>
<feature type="domain" description="F-box" evidence="1">
    <location>
        <begin position="20"/>
        <end position="69"/>
    </location>
</feature>
<organism evidence="2 3">
    <name type="scientific">Microthlaspi erraticum</name>
    <dbReference type="NCBI Taxonomy" id="1685480"/>
    <lineage>
        <taxon>Eukaryota</taxon>
        <taxon>Viridiplantae</taxon>
        <taxon>Streptophyta</taxon>
        <taxon>Embryophyta</taxon>
        <taxon>Tracheophyta</taxon>
        <taxon>Spermatophyta</taxon>
        <taxon>Magnoliopsida</taxon>
        <taxon>eudicotyledons</taxon>
        <taxon>Gunneridae</taxon>
        <taxon>Pentapetalae</taxon>
        <taxon>rosids</taxon>
        <taxon>malvids</taxon>
        <taxon>Brassicales</taxon>
        <taxon>Brassicaceae</taxon>
        <taxon>Coluteocarpeae</taxon>
        <taxon>Microthlaspi</taxon>
    </lineage>
</organism>
<evidence type="ECO:0000313" key="2">
    <source>
        <dbReference type="EMBL" id="CAA7040300.1"/>
    </source>
</evidence>
<dbReference type="InterPro" id="IPR013187">
    <property type="entry name" value="F-box-assoc_dom_typ3"/>
</dbReference>
<keyword evidence="3" id="KW-1185">Reference proteome</keyword>
<proteinExistence type="predicted"/>
<dbReference type="InterPro" id="IPR036047">
    <property type="entry name" value="F-box-like_dom_sf"/>
</dbReference>
<dbReference type="NCBIfam" id="TIGR01640">
    <property type="entry name" value="F_box_assoc_1"/>
    <property type="match status" value="1"/>
</dbReference>
<gene>
    <name evidence="2" type="ORF">MERR_LOCUS27535</name>
</gene>
<dbReference type="Proteomes" id="UP000467841">
    <property type="component" value="Unassembled WGS sequence"/>
</dbReference>
<dbReference type="PANTHER" id="PTHR31111">
    <property type="entry name" value="BNAA05G37150D PROTEIN-RELATED"/>
    <property type="match status" value="1"/>
</dbReference>
<sequence>METKQVDDKEVVRVITTVQNNSSELLPLDLTIEILKRLPPKKILALRCVSKQWCSIINSRPFTNTFMSMSMSRPRLLFAFNIAHDGDKTSVVFYSSPHPPQVSKDSPSSSLMVAKKEMVLTKGIYLYSFNRITNVHGLVSYGSTLHEFFICNPTTGQVVKFPKDQTFTPEEELHSHMYLAYDTTDGLYKVLLAPWDDSTRQHQVLTLGERKWRCVEGSCNTTSCQPNLIKQRGICINGVLYYGASTEEWEVSMIVSFDVRSEQLSYIQAPITIHLDSYNKDSLQNYLGKLAVFSFTKEGLHIWVLENVKKHEWSFKTYVSHLFGKITTKPVTMRFVGTTNDGEIVIAPIMLSKDEAFVVIFYNLEKETKTSVGFVGFEGFEGLASYDRLTIRRILISPQHVENLISF</sequence>
<dbReference type="CDD" id="cd22157">
    <property type="entry name" value="F-box_AtFBW1-like"/>
    <property type="match status" value="1"/>
</dbReference>
<evidence type="ECO:0000313" key="3">
    <source>
        <dbReference type="Proteomes" id="UP000467841"/>
    </source>
</evidence>